<proteinExistence type="predicted"/>
<protein>
    <submittedName>
        <fullName evidence="1">Uncharacterized protein</fullName>
    </submittedName>
</protein>
<reference evidence="2" key="1">
    <citation type="journal article" date="2009" name="Science">
        <title>The B73 maize genome: complexity, diversity, and dynamics.</title>
        <authorList>
            <person name="Schnable P.S."/>
            <person name="Ware D."/>
            <person name="Fulton R.S."/>
            <person name="Stein J.C."/>
            <person name="Wei F."/>
            <person name="Pasternak S."/>
            <person name="Liang C."/>
            <person name="Zhang J."/>
            <person name="Fulton L."/>
            <person name="Graves T.A."/>
            <person name="Minx P."/>
            <person name="Reily A.D."/>
            <person name="Courtney L."/>
            <person name="Kruchowski S.S."/>
            <person name="Tomlinson C."/>
            <person name="Strong C."/>
            <person name="Delehaunty K."/>
            <person name="Fronick C."/>
            <person name="Courtney B."/>
            <person name="Rock S.M."/>
            <person name="Belter E."/>
            <person name="Du F."/>
            <person name="Kim K."/>
            <person name="Abbott R.M."/>
            <person name="Cotton M."/>
            <person name="Levy A."/>
            <person name="Marchetto P."/>
            <person name="Ochoa K."/>
            <person name="Jackson S.M."/>
            <person name="Gillam B."/>
            <person name="Chen W."/>
            <person name="Yan L."/>
            <person name="Higginbotham J."/>
            <person name="Cardenas M."/>
            <person name="Waligorski J."/>
            <person name="Applebaum E."/>
            <person name="Phelps L."/>
            <person name="Falcone J."/>
            <person name="Kanchi K."/>
            <person name="Thane T."/>
            <person name="Scimone A."/>
            <person name="Thane N."/>
            <person name="Henke J."/>
            <person name="Wang T."/>
            <person name="Ruppert J."/>
            <person name="Shah N."/>
            <person name="Rotter K."/>
            <person name="Hodges J."/>
            <person name="Ingenthron E."/>
            <person name="Cordes M."/>
            <person name="Kohlberg S."/>
            <person name="Sgro J."/>
            <person name="Delgado B."/>
            <person name="Mead K."/>
            <person name="Chinwalla A."/>
            <person name="Leonard S."/>
            <person name="Crouse K."/>
            <person name="Collura K."/>
            <person name="Kudrna D."/>
            <person name="Currie J."/>
            <person name="He R."/>
            <person name="Angelova A."/>
            <person name="Rajasekar S."/>
            <person name="Mueller T."/>
            <person name="Lomeli R."/>
            <person name="Scara G."/>
            <person name="Ko A."/>
            <person name="Delaney K."/>
            <person name="Wissotski M."/>
            <person name="Lopez G."/>
            <person name="Campos D."/>
            <person name="Braidotti M."/>
            <person name="Ashley E."/>
            <person name="Golser W."/>
            <person name="Kim H."/>
            <person name="Lee S."/>
            <person name="Lin J."/>
            <person name="Dujmic Z."/>
            <person name="Kim W."/>
            <person name="Talag J."/>
            <person name="Zuccolo A."/>
            <person name="Fan C."/>
            <person name="Sebastian A."/>
            <person name="Kramer M."/>
            <person name="Spiegel L."/>
            <person name="Nascimento L."/>
            <person name="Zutavern T."/>
            <person name="Miller B."/>
            <person name="Ambroise C."/>
            <person name="Muller S."/>
            <person name="Spooner W."/>
            <person name="Narechania A."/>
            <person name="Ren L."/>
            <person name="Wei S."/>
            <person name="Kumari S."/>
            <person name="Faga B."/>
            <person name="Levy M.J."/>
            <person name="McMahan L."/>
            <person name="Van Buren P."/>
            <person name="Vaughn M.W."/>
            <person name="Ying K."/>
            <person name="Yeh C.-T."/>
            <person name="Emrich S.J."/>
            <person name="Jia Y."/>
            <person name="Kalyanaraman A."/>
            <person name="Hsia A.-P."/>
            <person name="Barbazuk W.B."/>
            <person name="Baucom R.S."/>
            <person name="Brutnell T.P."/>
            <person name="Carpita N.C."/>
            <person name="Chaparro C."/>
            <person name="Chia J.-M."/>
            <person name="Deragon J.-M."/>
            <person name="Estill J.C."/>
            <person name="Fu Y."/>
            <person name="Jeddeloh J.A."/>
            <person name="Han Y."/>
            <person name="Lee H."/>
            <person name="Li P."/>
            <person name="Lisch D.R."/>
            <person name="Liu S."/>
            <person name="Liu Z."/>
            <person name="Nagel D.H."/>
            <person name="McCann M.C."/>
            <person name="SanMiguel P."/>
            <person name="Myers A.M."/>
            <person name="Nettleton D."/>
            <person name="Nguyen J."/>
            <person name="Penning B.W."/>
            <person name="Ponnala L."/>
            <person name="Schneider K.L."/>
            <person name="Schwartz D.C."/>
            <person name="Sharma A."/>
            <person name="Soderlund C."/>
            <person name="Springer N.M."/>
            <person name="Sun Q."/>
            <person name="Wang H."/>
            <person name="Waterman M."/>
            <person name="Westerman R."/>
            <person name="Wolfgruber T.K."/>
            <person name="Yang L."/>
            <person name="Yu Y."/>
            <person name="Zhang L."/>
            <person name="Zhou S."/>
            <person name="Zhu Q."/>
            <person name="Bennetzen J.L."/>
            <person name="Dawe R.K."/>
            <person name="Jiang J."/>
            <person name="Jiang N."/>
            <person name="Presting G.G."/>
            <person name="Wessler S.R."/>
            <person name="Aluru S."/>
            <person name="Martienssen R.A."/>
            <person name="Clifton S.W."/>
            <person name="McCombie W.R."/>
            <person name="Wing R.A."/>
            <person name="Wilson R.K."/>
        </authorList>
    </citation>
    <scope>NUCLEOTIDE SEQUENCE [LARGE SCALE GENOMIC DNA]</scope>
    <source>
        <strain evidence="2">cv. B73</strain>
    </source>
</reference>
<reference evidence="1" key="3">
    <citation type="submission" date="2021-05" db="UniProtKB">
        <authorList>
            <consortium name="EnsemblPlants"/>
        </authorList>
    </citation>
    <scope>IDENTIFICATION</scope>
    <source>
        <strain evidence="1">cv. B73</strain>
    </source>
</reference>
<reference evidence="1" key="2">
    <citation type="submission" date="2019-07" db="EMBL/GenBank/DDBJ databases">
        <authorList>
            <person name="Seetharam A."/>
            <person name="Woodhouse M."/>
            <person name="Cannon E."/>
        </authorList>
    </citation>
    <scope>NUCLEOTIDE SEQUENCE [LARGE SCALE GENOMIC DNA]</scope>
    <source>
        <strain evidence="1">cv. B73</strain>
    </source>
</reference>
<name>A0A804NV57_MAIZE</name>
<dbReference type="InParanoid" id="A0A804NV57"/>
<sequence length="146" mass="16147">MMRTYTTYKDGSHVHATYRHRARRSHSQEVDAELRAAAAVGVHHVERLRVPGAHHALEPRPHVHQVALRRAGAGDGAGDVVVREHAGAHGHRLHRAQHPPLVRAAVPAHREPALAAVAVRAPRWLLQQAPPLLPCTHAWMDAFSFQ</sequence>
<dbReference type="FunCoup" id="A0A804NV57">
    <property type="interactions" value="473"/>
</dbReference>
<dbReference type="Gramene" id="Zm00001eb188640_T001">
    <property type="protein sequence ID" value="Zm00001eb188640_P001"/>
    <property type="gene ID" value="Zm00001eb188640"/>
</dbReference>
<dbReference type="Proteomes" id="UP000007305">
    <property type="component" value="Chromosome 4"/>
</dbReference>
<evidence type="ECO:0000313" key="1">
    <source>
        <dbReference type="EnsemblPlants" id="Zm00001eb188640_P001"/>
    </source>
</evidence>
<dbReference type="EnsemblPlants" id="Zm00001eb188640_T001">
    <property type="protein sequence ID" value="Zm00001eb188640_P001"/>
    <property type="gene ID" value="Zm00001eb188640"/>
</dbReference>
<accession>A0A804NV57</accession>
<organism evidence="1 2">
    <name type="scientific">Zea mays</name>
    <name type="common">Maize</name>
    <dbReference type="NCBI Taxonomy" id="4577"/>
    <lineage>
        <taxon>Eukaryota</taxon>
        <taxon>Viridiplantae</taxon>
        <taxon>Streptophyta</taxon>
        <taxon>Embryophyta</taxon>
        <taxon>Tracheophyta</taxon>
        <taxon>Spermatophyta</taxon>
        <taxon>Magnoliopsida</taxon>
        <taxon>Liliopsida</taxon>
        <taxon>Poales</taxon>
        <taxon>Poaceae</taxon>
        <taxon>PACMAD clade</taxon>
        <taxon>Panicoideae</taxon>
        <taxon>Andropogonodae</taxon>
        <taxon>Andropogoneae</taxon>
        <taxon>Tripsacinae</taxon>
        <taxon>Zea</taxon>
    </lineage>
</organism>
<evidence type="ECO:0000313" key="2">
    <source>
        <dbReference type="Proteomes" id="UP000007305"/>
    </source>
</evidence>
<keyword evidence="2" id="KW-1185">Reference proteome</keyword>
<dbReference type="AlphaFoldDB" id="A0A804NV57"/>